<proteinExistence type="predicted"/>
<dbReference type="NCBIfam" id="NF042942">
    <property type="entry name" value="SIR2_antiphage"/>
    <property type="match status" value="1"/>
</dbReference>
<dbReference type="InterPro" id="IPR049977">
    <property type="entry name" value="SIR2-like_antiphage-assoc"/>
</dbReference>
<accession>A0A0Q2QZN8</accession>
<dbReference type="Pfam" id="PF13289">
    <property type="entry name" value="SIR2_2"/>
    <property type="match status" value="1"/>
</dbReference>
<name>A0A0Q2QZN8_VIBFU</name>
<protein>
    <submittedName>
        <fullName evidence="1">Uncharacterized protein</fullName>
    </submittedName>
</protein>
<evidence type="ECO:0000313" key="2">
    <source>
        <dbReference type="Proteomes" id="UP000051221"/>
    </source>
</evidence>
<dbReference type="EMBL" id="LKHS01000010">
    <property type="protein sequence ID" value="KQH85381.1"/>
    <property type="molecule type" value="Genomic_DNA"/>
</dbReference>
<dbReference type="RefSeq" id="WP_055466296.1">
    <property type="nucleotide sequence ID" value="NZ_LKHS01000010.1"/>
</dbReference>
<organism evidence="1 2">
    <name type="scientific">Vibrio furnissii</name>
    <dbReference type="NCBI Taxonomy" id="29494"/>
    <lineage>
        <taxon>Bacteria</taxon>
        <taxon>Pseudomonadati</taxon>
        <taxon>Pseudomonadota</taxon>
        <taxon>Gammaproteobacteria</taxon>
        <taxon>Vibrionales</taxon>
        <taxon>Vibrionaceae</taxon>
        <taxon>Vibrio</taxon>
    </lineage>
</organism>
<comment type="caution">
    <text evidence="1">The sequence shown here is derived from an EMBL/GenBank/DDBJ whole genome shotgun (WGS) entry which is preliminary data.</text>
</comment>
<keyword evidence="2" id="KW-1185">Reference proteome</keyword>
<reference evidence="1 2" key="1">
    <citation type="submission" date="2015-08" db="EMBL/GenBank/DDBJ databases">
        <title>Antibacterial properties of a collection of Vibrionaceae strains.</title>
        <authorList>
            <person name="Giubergia S."/>
        </authorList>
    </citation>
    <scope>NUCLEOTIDE SEQUENCE [LARGE SCALE GENOMIC DNA]</scope>
    <source>
        <strain evidence="1 2">S0821</strain>
    </source>
</reference>
<sequence>MSNFIYQGGIAISEDDFQSHLGSLCQLENIGVLLGAGASVGCGGMTMEGVWLDAIDCSPDLLDELLTFNLITQKNINNKDVNVEQLLDQVTQYLSVYKKTTPLNIETDFESQPVGRLQKILLCLYQSVTKAALLVKQESFGDEKLGSQNKFKYHRELLEKLISNRQPGQAAPMLFTTNYDLSLEWAAEEIGIQLVNGFSGLHTRTFQPQNFDLSFRNVNAKGEARFGHYHAYLHKLHGSLSWIQEHNSDIKEIPSALAKSRYIDPLLNGEPVYDKQFLIYPGANKYHHTIGFVYGEMFRRFSEFLSKPQTAIIINGYGFGDYHINRIILGALLNPSLHIVIFYPELDKISVDAEGLSESQKCIKKLKSLSLNQITIVGGGSSAYFDSFVKYIPKPVLFPRDTSTQDLVAAINDLVQSGNQI</sequence>
<evidence type="ECO:0000313" key="1">
    <source>
        <dbReference type="EMBL" id="KQH85381.1"/>
    </source>
</evidence>
<gene>
    <name evidence="1" type="ORF">AMR76_12795</name>
</gene>
<dbReference type="Proteomes" id="UP000051221">
    <property type="component" value="Unassembled WGS sequence"/>
</dbReference>
<dbReference type="AlphaFoldDB" id="A0A0Q2QZN8"/>
<dbReference type="InParanoid" id="A0A0Q2QZN8"/>